<comment type="caution">
    <text evidence="3">The sequence shown here is derived from an EMBL/GenBank/DDBJ whole genome shotgun (WGS) entry which is preliminary data.</text>
</comment>
<name>A0ABS4FH05_9BACL</name>
<dbReference type="RefSeq" id="WP_040739224.1">
    <property type="nucleotide sequence ID" value="NZ_BOSA01000006.1"/>
</dbReference>
<dbReference type="Pfam" id="PF01636">
    <property type="entry name" value="APH"/>
    <property type="match status" value="1"/>
</dbReference>
<dbReference type="Gene3D" id="3.90.1200.10">
    <property type="match status" value="1"/>
</dbReference>
<dbReference type="InterPro" id="IPR002575">
    <property type="entry name" value="Aminoglycoside_PTrfase"/>
</dbReference>
<organism evidence="3 4">
    <name type="scientific">Paenibacillus lactis</name>
    <dbReference type="NCBI Taxonomy" id="228574"/>
    <lineage>
        <taxon>Bacteria</taxon>
        <taxon>Bacillati</taxon>
        <taxon>Bacillota</taxon>
        <taxon>Bacilli</taxon>
        <taxon>Bacillales</taxon>
        <taxon>Paenibacillaceae</taxon>
        <taxon>Paenibacillus</taxon>
    </lineage>
</organism>
<evidence type="ECO:0000256" key="1">
    <source>
        <dbReference type="ARBA" id="ARBA00038240"/>
    </source>
</evidence>
<dbReference type="EMBL" id="JAGGKI010000014">
    <property type="protein sequence ID" value="MBP1895543.1"/>
    <property type="molecule type" value="Genomic_DNA"/>
</dbReference>
<gene>
    <name evidence="3" type="ORF">J2Z18_004653</name>
</gene>
<dbReference type="InterPro" id="IPR011009">
    <property type="entry name" value="Kinase-like_dom_sf"/>
</dbReference>
<dbReference type="SUPFAM" id="SSF56112">
    <property type="entry name" value="Protein kinase-like (PK-like)"/>
    <property type="match status" value="1"/>
</dbReference>
<dbReference type="InterPro" id="IPR050249">
    <property type="entry name" value="Pseudomonas-type_ThrB"/>
</dbReference>
<evidence type="ECO:0000313" key="4">
    <source>
        <dbReference type="Proteomes" id="UP000706926"/>
    </source>
</evidence>
<keyword evidence="4" id="KW-1185">Reference proteome</keyword>
<protein>
    <submittedName>
        <fullName evidence="3">Ser/Thr protein kinase RdoA (MazF antagonist)</fullName>
    </submittedName>
</protein>
<evidence type="ECO:0000313" key="3">
    <source>
        <dbReference type="EMBL" id="MBP1895543.1"/>
    </source>
</evidence>
<evidence type="ECO:0000259" key="2">
    <source>
        <dbReference type="Pfam" id="PF01636"/>
    </source>
</evidence>
<comment type="similarity">
    <text evidence="1">Belongs to the pseudomonas-type ThrB family.</text>
</comment>
<reference evidence="3 4" key="1">
    <citation type="submission" date="2021-03" db="EMBL/GenBank/DDBJ databases">
        <title>Genomic Encyclopedia of Type Strains, Phase IV (KMG-IV): sequencing the most valuable type-strain genomes for metagenomic binning, comparative biology and taxonomic classification.</title>
        <authorList>
            <person name="Goeker M."/>
        </authorList>
    </citation>
    <scope>NUCLEOTIDE SEQUENCE [LARGE SCALE GENOMIC DNA]</scope>
    <source>
        <strain evidence="3 4">DSM 15596</strain>
    </source>
</reference>
<dbReference type="PANTHER" id="PTHR21064:SF6">
    <property type="entry name" value="AMINOGLYCOSIDE PHOSPHOTRANSFERASE DOMAIN-CONTAINING PROTEIN"/>
    <property type="match status" value="1"/>
</dbReference>
<dbReference type="Proteomes" id="UP000706926">
    <property type="component" value="Unassembled WGS sequence"/>
</dbReference>
<dbReference type="PANTHER" id="PTHR21064">
    <property type="entry name" value="AMINOGLYCOSIDE PHOSPHOTRANSFERASE DOMAIN-CONTAINING PROTEIN-RELATED"/>
    <property type="match status" value="1"/>
</dbReference>
<dbReference type="GO" id="GO:0016301">
    <property type="term" value="F:kinase activity"/>
    <property type="evidence" value="ECO:0007669"/>
    <property type="project" value="UniProtKB-KW"/>
</dbReference>
<keyword evidence="3" id="KW-0808">Transferase</keyword>
<dbReference type="GeneID" id="95406553"/>
<keyword evidence="3" id="KW-0418">Kinase</keyword>
<proteinExistence type="inferred from homology"/>
<accession>A0ABS4FH05</accession>
<dbReference type="Gene3D" id="3.30.200.20">
    <property type="entry name" value="Phosphorylase Kinase, domain 1"/>
    <property type="match status" value="1"/>
</dbReference>
<feature type="domain" description="Aminoglycoside phosphotransferase" evidence="2">
    <location>
        <begin position="40"/>
        <end position="255"/>
    </location>
</feature>
<sequence length="323" mass="38069">MMRLTTMVRGLAGDTVAREMAKRWEHDEGTMKLWRASTNFVYVLDRQGVRYFLRFSSDEDRSMEQLTAELDYMRFLAERGYPCVLPVPSSGGNIVETVRTSEGTYYGVVFSAAIGAVLNNETVSKRQCRDWGRALARLHRLSCEYEPGLYRRRGPEQILQWIDGVLKRHPEEREAREELYRICLWLQFMPASRQSFGLIHYDFQLDNVFYQADQRSFQVIDFDDSMYHWFAMDIASTLADTECRIQREAFLEGYRSIRSLEPETEEELPRFRRFGRLYSFARILRALEHSDLVLDDAPPWYKGLRDKLIAYCDDDRGSFSEPW</sequence>